<name>A0A1M5NTL9_9FLAO</name>
<dbReference type="AlphaFoldDB" id="A0A1M5NTL9"/>
<accession>A0A1M5NTL9</accession>
<dbReference type="Proteomes" id="UP000184108">
    <property type="component" value="Unassembled WGS sequence"/>
</dbReference>
<dbReference type="RefSeq" id="WP_073175718.1">
    <property type="nucleotide sequence ID" value="NZ_FQVE01000009.1"/>
</dbReference>
<gene>
    <name evidence="1" type="ORF">SAMN02787073_5077</name>
</gene>
<sequence>MSSLIFLLGLKNREVYPCNASAWYWKYRGVKNMEKIKNLHLKNRMIKVSIIFMMLFSLNALAQEKIVQDFNLDNIKDTMYVNCNDSRHTDGQPNCEVEIITGKVNKKYSFNVYYVGSPTIGSYGKGNIYLFDWTKDTEYTQEYNYSKKYDDWILTVDEQLLKYENDKEESTLPKGYVLGISGKEYPIKRKPVLKKRMQRK</sequence>
<proteinExistence type="predicted"/>
<dbReference type="EMBL" id="FQVE01000009">
    <property type="protein sequence ID" value="SHG92808.1"/>
    <property type="molecule type" value="Genomic_DNA"/>
</dbReference>
<evidence type="ECO:0000313" key="2">
    <source>
        <dbReference type="Proteomes" id="UP000184108"/>
    </source>
</evidence>
<protein>
    <submittedName>
        <fullName evidence="1">Uncharacterized protein</fullName>
    </submittedName>
</protein>
<organism evidence="1 2">
    <name type="scientific">Chryseobacterium vrystaatense</name>
    <dbReference type="NCBI Taxonomy" id="307480"/>
    <lineage>
        <taxon>Bacteria</taxon>
        <taxon>Pseudomonadati</taxon>
        <taxon>Bacteroidota</taxon>
        <taxon>Flavobacteriia</taxon>
        <taxon>Flavobacteriales</taxon>
        <taxon>Weeksellaceae</taxon>
        <taxon>Chryseobacterium group</taxon>
        <taxon>Chryseobacterium</taxon>
    </lineage>
</organism>
<reference evidence="2" key="1">
    <citation type="submission" date="2016-11" db="EMBL/GenBank/DDBJ databases">
        <authorList>
            <person name="Varghese N."/>
            <person name="Submissions S."/>
        </authorList>
    </citation>
    <scope>NUCLEOTIDE SEQUENCE [LARGE SCALE GENOMIC DNA]</scope>
    <source>
        <strain evidence="2">YR203</strain>
    </source>
</reference>
<evidence type="ECO:0000313" key="1">
    <source>
        <dbReference type="EMBL" id="SHG92808.1"/>
    </source>
</evidence>